<dbReference type="CDD" id="cd08267">
    <property type="entry name" value="MDR1"/>
    <property type="match status" value="1"/>
</dbReference>
<keyword evidence="4" id="KW-1185">Reference proteome</keyword>
<dbReference type="RefSeq" id="WP_344947893.1">
    <property type="nucleotide sequence ID" value="NZ_BAAAZR010000029.1"/>
</dbReference>
<evidence type="ECO:0000259" key="2">
    <source>
        <dbReference type="SMART" id="SM00829"/>
    </source>
</evidence>
<dbReference type="PANTHER" id="PTHR11695">
    <property type="entry name" value="ALCOHOL DEHYDROGENASE RELATED"/>
    <property type="match status" value="1"/>
</dbReference>
<proteinExistence type="predicted"/>
<dbReference type="SMART" id="SM00829">
    <property type="entry name" value="PKS_ER"/>
    <property type="match status" value="1"/>
</dbReference>
<feature type="domain" description="Enoyl reductase (ER)" evidence="2">
    <location>
        <begin position="31"/>
        <end position="342"/>
    </location>
</feature>
<dbReference type="Pfam" id="PF08240">
    <property type="entry name" value="ADH_N"/>
    <property type="match status" value="1"/>
</dbReference>
<dbReference type="InterPro" id="IPR002364">
    <property type="entry name" value="Quin_OxRdtase/zeta-crystal_CS"/>
</dbReference>
<dbReference type="Gene3D" id="3.40.50.720">
    <property type="entry name" value="NAD(P)-binding Rossmann-like Domain"/>
    <property type="match status" value="1"/>
</dbReference>
<dbReference type="SUPFAM" id="SSF50129">
    <property type="entry name" value="GroES-like"/>
    <property type="match status" value="1"/>
</dbReference>
<accession>A0ABP7J0G0</accession>
<evidence type="ECO:0000313" key="4">
    <source>
        <dbReference type="Proteomes" id="UP001500888"/>
    </source>
</evidence>
<dbReference type="InterPro" id="IPR013154">
    <property type="entry name" value="ADH-like_N"/>
</dbReference>
<dbReference type="Proteomes" id="UP001500888">
    <property type="component" value="Unassembled WGS sequence"/>
</dbReference>
<dbReference type="PROSITE" id="PS01162">
    <property type="entry name" value="QOR_ZETA_CRYSTAL"/>
    <property type="match status" value="1"/>
</dbReference>
<evidence type="ECO:0000256" key="1">
    <source>
        <dbReference type="ARBA" id="ARBA00023002"/>
    </source>
</evidence>
<protein>
    <submittedName>
        <fullName evidence="3">NAD(P)-dependent alcohol dehydrogenase</fullName>
    </submittedName>
</protein>
<dbReference type="InterPro" id="IPR036291">
    <property type="entry name" value="NAD(P)-bd_dom_sf"/>
</dbReference>
<organism evidence="3 4">
    <name type="scientific">Sphaerisporangium flaviroseum</name>
    <dbReference type="NCBI Taxonomy" id="509199"/>
    <lineage>
        <taxon>Bacteria</taxon>
        <taxon>Bacillati</taxon>
        <taxon>Actinomycetota</taxon>
        <taxon>Actinomycetes</taxon>
        <taxon>Streptosporangiales</taxon>
        <taxon>Streptosporangiaceae</taxon>
        <taxon>Sphaerisporangium</taxon>
    </lineage>
</organism>
<evidence type="ECO:0000313" key="3">
    <source>
        <dbReference type="EMBL" id="GAA3831540.1"/>
    </source>
</evidence>
<sequence>MRPPQRLTGNAHPAPGSGMTTMKAVVRDAYCSPDALELRDIGRPVPGDDDVLVRVHAAGVDHGVWHLVTGLPYLVRLVGYGLFKPKARVPGLDVAGRVEAVGRNVTRFRPGDEVFGTCTGALAQYACARQDMLAPKPANITFEQAAAVPTSAFAALQALRDSGRLRAGQQVLIIGAGGGVGTFAVQLAKALGADVTGVCGTTKTDLVRSIGADEIIDYTREDLTDGARRYDLILDTAGNRSLSRLRRALGPRGTLVLVGAQGGGRWLQGSDRQVRAMMLSRFMSQNLRGLMSTAREQDLHLLRGYIEAGQVTPIVDRTYPLSEVREAIGYVREGHAAGKVVITLQDLL</sequence>
<dbReference type="InterPro" id="IPR050700">
    <property type="entry name" value="YIM1/Zinc_Alcohol_DH_Fams"/>
</dbReference>
<dbReference type="PANTHER" id="PTHR11695:SF294">
    <property type="entry name" value="RETICULON-4-INTERACTING PROTEIN 1, MITOCHONDRIAL"/>
    <property type="match status" value="1"/>
</dbReference>
<dbReference type="SUPFAM" id="SSF51735">
    <property type="entry name" value="NAD(P)-binding Rossmann-fold domains"/>
    <property type="match status" value="1"/>
</dbReference>
<dbReference type="InterPro" id="IPR011032">
    <property type="entry name" value="GroES-like_sf"/>
</dbReference>
<comment type="caution">
    <text evidence="3">The sequence shown here is derived from an EMBL/GenBank/DDBJ whole genome shotgun (WGS) entry which is preliminary data.</text>
</comment>
<name>A0ABP7J0G0_9ACTN</name>
<reference evidence="4" key="1">
    <citation type="journal article" date="2019" name="Int. J. Syst. Evol. Microbiol.">
        <title>The Global Catalogue of Microorganisms (GCM) 10K type strain sequencing project: providing services to taxonomists for standard genome sequencing and annotation.</title>
        <authorList>
            <consortium name="The Broad Institute Genomics Platform"/>
            <consortium name="The Broad Institute Genome Sequencing Center for Infectious Disease"/>
            <person name="Wu L."/>
            <person name="Ma J."/>
        </authorList>
    </citation>
    <scope>NUCLEOTIDE SEQUENCE [LARGE SCALE GENOMIC DNA]</scope>
    <source>
        <strain evidence="4">JCM 16908</strain>
    </source>
</reference>
<keyword evidence="1" id="KW-0560">Oxidoreductase</keyword>
<gene>
    <name evidence="3" type="ORF">GCM10022226_60810</name>
</gene>
<dbReference type="EMBL" id="BAAAZR010000029">
    <property type="protein sequence ID" value="GAA3831540.1"/>
    <property type="molecule type" value="Genomic_DNA"/>
</dbReference>
<dbReference type="Pfam" id="PF13602">
    <property type="entry name" value="ADH_zinc_N_2"/>
    <property type="match status" value="1"/>
</dbReference>
<dbReference type="Gene3D" id="3.90.180.10">
    <property type="entry name" value="Medium-chain alcohol dehydrogenases, catalytic domain"/>
    <property type="match status" value="1"/>
</dbReference>
<dbReference type="InterPro" id="IPR020843">
    <property type="entry name" value="ER"/>
</dbReference>